<evidence type="ECO:0000313" key="3">
    <source>
        <dbReference type="Proteomes" id="UP001057474"/>
    </source>
</evidence>
<sequence>MQGKNELPLNPSSTPTPSVLPDTPTNNTVAQPKMTTGPKLIRPDEMGLYMRPGGNEFFKVPFELRSDNDGLGSDSELDFTI</sequence>
<name>A0ABY4YB39_9GAMM</name>
<reference evidence="2" key="1">
    <citation type="submission" date="2021-03" db="EMBL/GenBank/DDBJ databases">
        <title>Legionella lytica PCM 2298.</title>
        <authorList>
            <person name="Koper P."/>
        </authorList>
    </citation>
    <scope>NUCLEOTIDE SEQUENCE</scope>
    <source>
        <strain evidence="2">PCM 2298</strain>
    </source>
</reference>
<protein>
    <submittedName>
        <fullName evidence="2">Uncharacterized protein</fullName>
    </submittedName>
</protein>
<gene>
    <name evidence="2" type="ORF">J2N86_05880</name>
</gene>
<accession>A0ABY4YB39</accession>
<dbReference type="Proteomes" id="UP001057474">
    <property type="component" value="Chromosome"/>
</dbReference>
<evidence type="ECO:0000313" key="2">
    <source>
        <dbReference type="EMBL" id="USQ14829.1"/>
    </source>
</evidence>
<feature type="compositionally biased region" description="Low complexity" evidence="1">
    <location>
        <begin position="7"/>
        <end position="25"/>
    </location>
</feature>
<dbReference type="EMBL" id="CP071527">
    <property type="protein sequence ID" value="USQ14829.1"/>
    <property type="molecule type" value="Genomic_DNA"/>
</dbReference>
<organism evidence="2 3">
    <name type="scientific">Legionella lytica</name>
    <dbReference type="NCBI Taxonomy" id="96232"/>
    <lineage>
        <taxon>Bacteria</taxon>
        <taxon>Pseudomonadati</taxon>
        <taxon>Pseudomonadota</taxon>
        <taxon>Gammaproteobacteria</taxon>
        <taxon>Legionellales</taxon>
        <taxon>Legionellaceae</taxon>
        <taxon>Legionella</taxon>
    </lineage>
</organism>
<keyword evidence="3" id="KW-1185">Reference proteome</keyword>
<evidence type="ECO:0000256" key="1">
    <source>
        <dbReference type="SAM" id="MobiDB-lite"/>
    </source>
</evidence>
<feature type="region of interest" description="Disordered" evidence="1">
    <location>
        <begin position="1"/>
        <end position="44"/>
    </location>
</feature>
<dbReference type="RefSeq" id="WP_252581686.1">
    <property type="nucleotide sequence ID" value="NZ_CP071527.1"/>
</dbReference>
<proteinExistence type="predicted"/>